<protein>
    <submittedName>
        <fullName evidence="1">Uncharacterized protein</fullName>
    </submittedName>
</protein>
<comment type="caution">
    <text evidence="1">The sequence shown here is derived from an EMBL/GenBank/DDBJ whole genome shotgun (WGS) entry which is preliminary data.</text>
</comment>
<evidence type="ECO:0000313" key="1">
    <source>
        <dbReference type="EMBL" id="KKK87797.1"/>
    </source>
</evidence>
<name>A0A0F8Z224_9ZZZZ</name>
<dbReference type="EMBL" id="LAZR01050241">
    <property type="protein sequence ID" value="KKK87797.1"/>
    <property type="molecule type" value="Genomic_DNA"/>
</dbReference>
<proteinExistence type="predicted"/>
<dbReference type="AlphaFoldDB" id="A0A0F8Z224"/>
<sequence>MTADVAAGNDVWAVAWDDMDLDVAAGHDIPLVWTFGDLTGTIDAANRIGDDDPRFGRIKSYGSIDATIIAGHLPVGDPKRDAFYGQIDLVEAWDDIDGTITAATSIGTVRSGA</sequence>
<reference evidence="1" key="1">
    <citation type="journal article" date="2015" name="Nature">
        <title>Complex archaea that bridge the gap between prokaryotes and eukaryotes.</title>
        <authorList>
            <person name="Spang A."/>
            <person name="Saw J.H."/>
            <person name="Jorgensen S.L."/>
            <person name="Zaremba-Niedzwiedzka K."/>
            <person name="Martijn J."/>
            <person name="Lind A.E."/>
            <person name="van Eijk R."/>
            <person name="Schleper C."/>
            <person name="Guy L."/>
            <person name="Ettema T.J."/>
        </authorList>
    </citation>
    <scope>NUCLEOTIDE SEQUENCE</scope>
</reference>
<accession>A0A0F8Z224</accession>
<gene>
    <name evidence="1" type="ORF">LCGC14_2749640</name>
</gene>
<feature type="non-terminal residue" evidence="1">
    <location>
        <position position="113"/>
    </location>
</feature>
<organism evidence="1">
    <name type="scientific">marine sediment metagenome</name>
    <dbReference type="NCBI Taxonomy" id="412755"/>
    <lineage>
        <taxon>unclassified sequences</taxon>
        <taxon>metagenomes</taxon>
        <taxon>ecological metagenomes</taxon>
    </lineage>
</organism>